<dbReference type="RefSeq" id="WP_092608755.1">
    <property type="nucleotide sequence ID" value="NZ_FMYF01000004.1"/>
</dbReference>
<dbReference type="Gene3D" id="1.10.1220.10">
    <property type="entry name" value="Met repressor-like"/>
    <property type="match status" value="1"/>
</dbReference>
<keyword evidence="3" id="KW-1185">Reference proteome</keyword>
<dbReference type="EMBL" id="FMYF01000004">
    <property type="protein sequence ID" value="SDB83643.1"/>
    <property type="molecule type" value="Genomic_DNA"/>
</dbReference>
<sequence length="78" mass="8750">MATITVRGLPDEVRDALKRRAARKGHSMEAEAREILADTIRADIQVPNALVALHLATRENPVDLELPERNVEPPREVF</sequence>
<organism evidence="2 3">
    <name type="scientific">Raineyella antarctica</name>
    <dbReference type="NCBI Taxonomy" id="1577474"/>
    <lineage>
        <taxon>Bacteria</taxon>
        <taxon>Bacillati</taxon>
        <taxon>Actinomycetota</taxon>
        <taxon>Actinomycetes</taxon>
        <taxon>Propionibacteriales</taxon>
        <taxon>Propionibacteriaceae</taxon>
        <taxon>Raineyella</taxon>
    </lineage>
</organism>
<dbReference type="Pfam" id="PF22513">
    <property type="entry name" value="FitA-like_RHH"/>
    <property type="match status" value="1"/>
</dbReference>
<dbReference type="InterPro" id="IPR053853">
    <property type="entry name" value="FitA-like_RHH"/>
</dbReference>
<name>A0A1G6GP53_9ACTN</name>
<dbReference type="AlphaFoldDB" id="A0A1G6GP53"/>
<evidence type="ECO:0000259" key="1">
    <source>
        <dbReference type="Pfam" id="PF22513"/>
    </source>
</evidence>
<dbReference type="SUPFAM" id="SSF47598">
    <property type="entry name" value="Ribbon-helix-helix"/>
    <property type="match status" value="1"/>
</dbReference>
<feature type="domain" description="Antitoxin FitA-like ribbon-helix-helix" evidence="1">
    <location>
        <begin position="2"/>
        <end position="39"/>
    </location>
</feature>
<dbReference type="STRING" id="1577474.GA0111570_104171"/>
<dbReference type="OrthoDB" id="2389872at2"/>
<dbReference type="InterPro" id="IPR013321">
    <property type="entry name" value="Arc_rbn_hlx_hlx"/>
</dbReference>
<evidence type="ECO:0000313" key="3">
    <source>
        <dbReference type="Proteomes" id="UP000199086"/>
    </source>
</evidence>
<reference evidence="2 3" key="1">
    <citation type="submission" date="2016-06" db="EMBL/GenBank/DDBJ databases">
        <authorList>
            <person name="Olsen C.W."/>
            <person name="Carey S."/>
            <person name="Hinshaw L."/>
            <person name="Karasin A.I."/>
        </authorList>
    </citation>
    <scope>NUCLEOTIDE SEQUENCE [LARGE SCALE GENOMIC DNA]</scope>
    <source>
        <strain evidence="2 3">LZ-22</strain>
    </source>
</reference>
<dbReference type="GO" id="GO:0006355">
    <property type="term" value="P:regulation of DNA-templated transcription"/>
    <property type="evidence" value="ECO:0007669"/>
    <property type="project" value="InterPro"/>
</dbReference>
<accession>A0A1G6GP53</accession>
<protein>
    <recommendedName>
        <fullName evidence="1">Antitoxin FitA-like ribbon-helix-helix domain-containing protein</fullName>
    </recommendedName>
</protein>
<evidence type="ECO:0000313" key="2">
    <source>
        <dbReference type="EMBL" id="SDB83643.1"/>
    </source>
</evidence>
<dbReference type="InterPro" id="IPR010985">
    <property type="entry name" value="Ribbon_hlx_hlx"/>
</dbReference>
<dbReference type="Proteomes" id="UP000199086">
    <property type="component" value="Unassembled WGS sequence"/>
</dbReference>
<gene>
    <name evidence="2" type="ORF">GA0111570_104171</name>
</gene>
<proteinExistence type="predicted"/>